<keyword evidence="3" id="KW-1185">Reference proteome</keyword>
<dbReference type="InterPro" id="IPR045040">
    <property type="entry name" value="PORR_fam"/>
</dbReference>
<dbReference type="Proteomes" id="UP000015453">
    <property type="component" value="Unassembled WGS sequence"/>
</dbReference>
<dbReference type="AlphaFoldDB" id="S8DAD4"/>
<feature type="domain" description="PORR" evidence="1">
    <location>
        <begin position="11"/>
        <end position="347"/>
    </location>
</feature>
<comment type="caution">
    <text evidence="2">The sequence shown here is derived from an EMBL/GenBank/DDBJ whole genome shotgun (WGS) entry which is preliminary data.</text>
</comment>
<dbReference type="EMBL" id="AUSU01008190">
    <property type="protein sequence ID" value="EPS59653.1"/>
    <property type="molecule type" value="Genomic_DNA"/>
</dbReference>
<accession>S8DAD4</accession>
<dbReference type="PANTHER" id="PTHR31476:SF13">
    <property type="entry name" value="PROTEIN WHAT'S THIS FACTOR 9, MITOCHONDRIAL"/>
    <property type="match status" value="1"/>
</dbReference>
<name>S8DAD4_9LAMI</name>
<feature type="non-terminal residue" evidence="2">
    <location>
        <position position="1"/>
    </location>
</feature>
<gene>
    <name evidence="2" type="ORF">M569_15153</name>
</gene>
<feature type="non-terminal residue" evidence="2">
    <location>
        <position position="359"/>
    </location>
</feature>
<evidence type="ECO:0000313" key="3">
    <source>
        <dbReference type="Proteomes" id="UP000015453"/>
    </source>
</evidence>
<sequence>RTYVNVYMKRKKDCDFDSIDSIHKSPLLKQITSVKNFMISSSSSSSSPDDDYSVPISALSKRGDEFGIGKIKVARFLRNHPSFFEEFTGPLHGLPWFRLSRKAIDLDSEERCVYEESGTDIVVRLMKMILMSPRKILPLKLVKEFQWYLGLPDQLLNNLPDHVPGYGSLRIVEDMDDGFKGIQVVPSDGAELLLSVMQKNAIDRGGECPPTAFPLFPSRGLRLKHKIKDWLGEFQKLPYVSPYEDPSGLSPGTDLSEKRVVGLLHEALSLFVEHSARRKAMLSTRKYFGLPQKLHRAFERHPYIFYLSLKNNTCTAVLREAYCDEGAVEPHPLAGVRKKYVALVEESVRILRNRRSNKG</sequence>
<proteinExistence type="predicted"/>
<protein>
    <recommendedName>
        <fullName evidence="1">PORR domain-containing protein</fullName>
    </recommendedName>
</protein>
<dbReference type="PANTHER" id="PTHR31476">
    <property type="entry name" value="PROTEIN WHAT'S THIS FACTOR 1 HOMOLOG, CHLOROPLASTIC"/>
    <property type="match status" value="1"/>
</dbReference>
<dbReference type="GO" id="GO:0003723">
    <property type="term" value="F:RNA binding"/>
    <property type="evidence" value="ECO:0007669"/>
    <property type="project" value="InterPro"/>
</dbReference>
<evidence type="ECO:0000313" key="2">
    <source>
        <dbReference type="EMBL" id="EPS59653.1"/>
    </source>
</evidence>
<dbReference type="Pfam" id="PF11955">
    <property type="entry name" value="PORR"/>
    <property type="match status" value="1"/>
</dbReference>
<dbReference type="InterPro" id="IPR021099">
    <property type="entry name" value="PORR_domain"/>
</dbReference>
<reference evidence="2 3" key="1">
    <citation type="journal article" date="2013" name="BMC Genomics">
        <title>The miniature genome of a carnivorous plant Genlisea aurea contains a low number of genes and short non-coding sequences.</title>
        <authorList>
            <person name="Leushkin E.V."/>
            <person name="Sutormin R.A."/>
            <person name="Nabieva E.R."/>
            <person name="Penin A.A."/>
            <person name="Kondrashov A.S."/>
            <person name="Logacheva M.D."/>
        </authorList>
    </citation>
    <scope>NUCLEOTIDE SEQUENCE [LARGE SCALE GENOMIC DNA]</scope>
</reference>
<organism evidence="2 3">
    <name type="scientific">Genlisea aurea</name>
    <dbReference type="NCBI Taxonomy" id="192259"/>
    <lineage>
        <taxon>Eukaryota</taxon>
        <taxon>Viridiplantae</taxon>
        <taxon>Streptophyta</taxon>
        <taxon>Embryophyta</taxon>
        <taxon>Tracheophyta</taxon>
        <taxon>Spermatophyta</taxon>
        <taxon>Magnoliopsida</taxon>
        <taxon>eudicotyledons</taxon>
        <taxon>Gunneridae</taxon>
        <taxon>Pentapetalae</taxon>
        <taxon>asterids</taxon>
        <taxon>lamiids</taxon>
        <taxon>Lamiales</taxon>
        <taxon>Lentibulariaceae</taxon>
        <taxon>Genlisea</taxon>
    </lineage>
</organism>
<evidence type="ECO:0000259" key="1">
    <source>
        <dbReference type="Pfam" id="PF11955"/>
    </source>
</evidence>
<dbReference type="OrthoDB" id="627307at2759"/>